<name>A0ACC0NWW8_RHOML</name>
<evidence type="ECO:0000313" key="2">
    <source>
        <dbReference type="Proteomes" id="UP001062846"/>
    </source>
</evidence>
<dbReference type="Proteomes" id="UP001062846">
    <property type="component" value="Chromosome 5"/>
</dbReference>
<reference evidence="1" key="1">
    <citation type="submission" date="2022-02" db="EMBL/GenBank/DDBJ databases">
        <title>Plant Genome Project.</title>
        <authorList>
            <person name="Zhang R.-G."/>
        </authorList>
    </citation>
    <scope>NUCLEOTIDE SEQUENCE</scope>
    <source>
        <strain evidence="1">AT1</strain>
    </source>
</reference>
<protein>
    <submittedName>
        <fullName evidence="1">Uncharacterized protein</fullName>
    </submittedName>
</protein>
<proteinExistence type="predicted"/>
<dbReference type="EMBL" id="CM046392">
    <property type="protein sequence ID" value="KAI8557083.1"/>
    <property type="molecule type" value="Genomic_DNA"/>
</dbReference>
<accession>A0ACC0NWW8</accession>
<gene>
    <name evidence="1" type="ORF">RHMOL_Rhmol05G0307000</name>
</gene>
<organism evidence="1 2">
    <name type="scientific">Rhododendron molle</name>
    <name type="common">Chinese azalea</name>
    <name type="synonym">Azalea mollis</name>
    <dbReference type="NCBI Taxonomy" id="49168"/>
    <lineage>
        <taxon>Eukaryota</taxon>
        <taxon>Viridiplantae</taxon>
        <taxon>Streptophyta</taxon>
        <taxon>Embryophyta</taxon>
        <taxon>Tracheophyta</taxon>
        <taxon>Spermatophyta</taxon>
        <taxon>Magnoliopsida</taxon>
        <taxon>eudicotyledons</taxon>
        <taxon>Gunneridae</taxon>
        <taxon>Pentapetalae</taxon>
        <taxon>asterids</taxon>
        <taxon>Ericales</taxon>
        <taxon>Ericaceae</taxon>
        <taxon>Ericoideae</taxon>
        <taxon>Rhodoreae</taxon>
        <taxon>Rhododendron</taxon>
    </lineage>
</organism>
<keyword evidence="2" id="KW-1185">Reference proteome</keyword>
<evidence type="ECO:0000313" key="1">
    <source>
        <dbReference type="EMBL" id="KAI8557083.1"/>
    </source>
</evidence>
<sequence length="805" mass="88692">MIRGDGSGVTRSLFQKTGLDLSRKSISNGIDHSSALFSLSHLETLNLAYNSLNSTPIPSSIGNLTNLRYLNSSNSGFSGQIPTGLSLLTGLVILDLASQNYLEKSSLKIENPNLSTLFGNHDGVKELYLDGVNISANGYEWGQAISSSMPNLRVLSLSNCYLSGPIDSSLRKLKNLYKVNLGNNNLASPIPDFFANFLNLTVLILSSSNLNGAFPGNILGKVQTLETLNLASNELLSGSLPYFPKNGSLRNLVLSFTSFSGNLPESIGSLTELRRIEIPGCNFSGPIPNSLAKLSQLVYLDFSSNNFSGPIPSFQGSKNLTYIDLSHNALKVGLQSEFIMPRLGVLDLHSNQLGGEIPLPPETAIYVDYSRNSFTTSIPGEIGNVKFFTNFFSLANNALTGPIPPSICNGSYLQVLDLSNNMLGGTIPQCLIENSTETLGVLNLGNNNLSGNIFGTFPQTCVLRTLDLNGNRLEGNVPESLSNCTMLEVLNLGRNSMTGMLKMVVCGYSLRNAKKLFAFTKPEEDLSPALGDESNCLLVVFSGHLPPKCFLHWNGMMIYRSYCLLRYEFLKANNLYYQDKVTVTVKGREMKLVKILTLFTAVDFSNNRFEGEIPDTIGALSSLHVLNLSRNALSGQIPSRLVNLTQLESLDLSRNNLNGSIPPTLARLTFLAVLDLSYNQLVGSIPRGNQFNTFSNTSFEVNKGLCGPPLIASCAETEPTRPTLDGRQSYTNEDKINWVYVTATLGYTVGFGVIVGPLLYSKRWRQWYYKAIDRVIVRIHYHREQRARHQRRRDNRNQLQRRQHH</sequence>
<comment type="caution">
    <text evidence="1">The sequence shown here is derived from an EMBL/GenBank/DDBJ whole genome shotgun (WGS) entry which is preliminary data.</text>
</comment>